<feature type="domain" description="Exoribonuclease phosphorolytic" evidence="10">
    <location>
        <begin position="36"/>
        <end position="190"/>
    </location>
</feature>
<dbReference type="GO" id="GO:0005730">
    <property type="term" value="C:nucleolus"/>
    <property type="evidence" value="ECO:0007669"/>
    <property type="project" value="TreeGrafter"/>
</dbReference>
<sequence>MTDRRRINGPAEGTTPPVFLTSSTHKPVIKRSPTTLRKIFLKTSLTPPATGSAFLELPTPSNPSTPTLKLTASVYGPRPLPSSTTFSPDARLTAELKFSPFSTPGHRRGYIRDGVERDLSAQLSIALEKSVDVGKYPKSAIDVFVSVLDCEGGLGDAGDGNDGGVEVGLMGVVAGAISCASAAIADAGIECFDLVAGGVAGLIRERGGVVEEDHVGEGMEAGEDISGARHGEKKNRGIALVLDPSPTDGYIILAAAAVGYMAARDELTLVWTKGSMGREGDGTDEVERLVDGAIAAATSVRLVINEAVKERLLLGLKEIGLIKEKAGGNDGDIVME</sequence>
<dbReference type="GO" id="GO:0000176">
    <property type="term" value="C:nuclear exosome (RNase complex)"/>
    <property type="evidence" value="ECO:0007669"/>
    <property type="project" value="TreeGrafter"/>
</dbReference>
<keyword evidence="6" id="KW-0271">Exosome</keyword>
<accession>A0A2T7A8Q4</accession>
<reference evidence="11 12" key="1">
    <citation type="submission" date="2017-04" db="EMBL/GenBank/DDBJ databases">
        <title>Draft genome sequence of Tuber borchii Vittad., a whitish edible truffle.</title>
        <authorList>
            <consortium name="DOE Joint Genome Institute"/>
            <person name="Murat C."/>
            <person name="Kuo A."/>
            <person name="Barry K.W."/>
            <person name="Clum A."/>
            <person name="Dockter R.B."/>
            <person name="Fauchery L."/>
            <person name="Iotti M."/>
            <person name="Kohler A."/>
            <person name="Labutti K."/>
            <person name="Lindquist E.A."/>
            <person name="Lipzen A."/>
            <person name="Ohm R.A."/>
            <person name="Wang M."/>
            <person name="Grigoriev I.V."/>
            <person name="Zambonelli A."/>
            <person name="Martin F.M."/>
        </authorList>
    </citation>
    <scope>NUCLEOTIDE SEQUENCE [LARGE SCALE GENOMIC DNA]</scope>
    <source>
        <strain evidence="11 12">Tbo3840</strain>
    </source>
</reference>
<evidence type="ECO:0000259" key="10">
    <source>
        <dbReference type="Pfam" id="PF01138"/>
    </source>
</evidence>
<dbReference type="Gene3D" id="3.30.230.70">
    <property type="entry name" value="GHMP Kinase, N-terminal domain"/>
    <property type="match status" value="1"/>
</dbReference>
<dbReference type="InterPro" id="IPR001247">
    <property type="entry name" value="ExoRNase_PH_dom1"/>
</dbReference>
<dbReference type="GO" id="GO:0016075">
    <property type="term" value="P:rRNA catabolic process"/>
    <property type="evidence" value="ECO:0007669"/>
    <property type="project" value="TreeGrafter"/>
</dbReference>
<dbReference type="AlphaFoldDB" id="A0A2T7A8Q4"/>
<dbReference type="STRING" id="42251.A0A2T7A8Q4"/>
<evidence type="ECO:0000256" key="3">
    <source>
        <dbReference type="ARBA" id="ARBA00006678"/>
    </source>
</evidence>
<dbReference type="Proteomes" id="UP000244722">
    <property type="component" value="Unassembled WGS sequence"/>
</dbReference>
<dbReference type="PANTHER" id="PTHR11953:SF2">
    <property type="entry name" value="EXOSOME COMPLEX COMPONENT MTR3"/>
    <property type="match status" value="1"/>
</dbReference>
<gene>
    <name evidence="11" type="ORF">B9Z19DRAFT_1014229</name>
</gene>
<dbReference type="EMBL" id="NESQ01000003">
    <property type="protein sequence ID" value="PUU84127.1"/>
    <property type="molecule type" value="Genomic_DNA"/>
</dbReference>
<dbReference type="SUPFAM" id="SSF54211">
    <property type="entry name" value="Ribosomal protein S5 domain 2-like"/>
    <property type="match status" value="1"/>
</dbReference>
<dbReference type="PANTHER" id="PTHR11953">
    <property type="entry name" value="EXOSOME COMPLEX COMPONENT"/>
    <property type="match status" value="1"/>
</dbReference>
<dbReference type="Pfam" id="PF01138">
    <property type="entry name" value="RNase_PH"/>
    <property type="match status" value="1"/>
</dbReference>
<dbReference type="GO" id="GO:0071028">
    <property type="term" value="P:nuclear mRNA surveillance"/>
    <property type="evidence" value="ECO:0007669"/>
    <property type="project" value="TreeGrafter"/>
</dbReference>
<dbReference type="OrthoDB" id="2504340at2759"/>
<protein>
    <submittedName>
        <fullName evidence="11">3' exoribonuclease family, domain 1-domain-containing protein</fullName>
    </submittedName>
</protein>
<feature type="region of interest" description="Disordered" evidence="9">
    <location>
        <begin position="1"/>
        <end position="22"/>
    </location>
</feature>
<dbReference type="GO" id="GO:0034475">
    <property type="term" value="P:U4 snRNA 3'-end processing"/>
    <property type="evidence" value="ECO:0007669"/>
    <property type="project" value="TreeGrafter"/>
</dbReference>
<evidence type="ECO:0000256" key="5">
    <source>
        <dbReference type="ARBA" id="ARBA00022552"/>
    </source>
</evidence>
<dbReference type="InterPro" id="IPR050080">
    <property type="entry name" value="RNase_PH"/>
</dbReference>
<evidence type="ECO:0000313" key="12">
    <source>
        <dbReference type="Proteomes" id="UP000244722"/>
    </source>
</evidence>
<evidence type="ECO:0000256" key="8">
    <source>
        <dbReference type="ARBA" id="ARBA00023242"/>
    </source>
</evidence>
<evidence type="ECO:0000256" key="6">
    <source>
        <dbReference type="ARBA" id="ARBA00022835"/>
    </source>
</evidence>
<evidence type="ECO:0000256" key="9">
    <source>
        <dbReference type="SAM" id="MobiDB-lite"/>
    </source>
</evidence>
<comment type="caution">
    <text evidence="11">The sequence shown here is derived from an EMBL/GenBank/DDBJ whole genome shotgun (WGS) entry which is preliminary data.</text>
</comment>
<keyword evidence="5" id="KW-0698">rRNA processing</keyword>
<keyword evidence="12" id="KW-1185">Reference proteome</keyword>
<evidence type="ECO:0000256" key="2">
    <source>
        <dbReference type="ARBA" id="ARBA00004496"/>
    </source>
</evidence>
<dbReference type="GO" id="GO:0071051">
    <property type="term" value="P:poly(A)-dependent snoRNA 3'-end processing"/>
    <property type="evidence" value="ECO:0007669"/>
    <property type="project" value="TreeGrafter"/>
</dbReference>
<evidence type="ECO:0000256" key="7">
    <source>
        <dbReference type="ARBA" id="ARBA00022884"/>
    </source>
</evidence>
<organism evidence="11 12">
    <name type="scientific">Tuber borchii</name>
    <name type="common">White truffle</name>
    <dbReference type="NCBI Taxonomy" id="42251"/>
    <lineage>
        <taxon>Eukaryota</taxon>
        <taxon>Fungi</taxon>
        <taxon>Dikarya</taxon>
        <taxon>Ascomycota</taxon>
        <taxon>Pezizomycotina</taxon>
        <taxon>Pezizomycetes</taxon>
        <taxon>Pezizales</taxon>
        <taxon>Tuberaceae</taxon>
        <taxon>Tuber</taxon>
    </lineage>
</organism>
<dbReference type="GO" id="GO:0006364">
    <property type="term" value="P:rRNA processing"/>
    <property type="evidence" value="ECO:0007669"/>
    <property type="project" value="UniProtKB-KW"/>
</dbReference>
<dbReference type="InterPro" id="IPR027408">
    <property type="entry name" value="PNPase/RNase_PH_dom_sf"/>
</dbReference>
<dbReference type="InterPro" id="IPR020568">
    <property type="entry name" value="Ribosomal_Su5_D2-typ_SF"/>
</dbReference>
<proteinExistence type="inferred from homology"/>
<keyword evidence="8" id="KW-0539">Nucleus</keyword>
<comment type="subcellular location">
    <subcellularLocation>
        <location evidence="2">Cytoplasm</location>
    </subcellularLocation>
    <subcellularLocation>
        <location evidence="1">Nucleus</location>
    </subcellularLocation>
</comment>
<keyword evidence="7" id="KW-0694">RNA-binding</keyword>
<keyword evidence="4" id="KW-0963">Cytoplasm</keyword>
<evidence type="ECO:0000313" key="11">
    <source>
        <dbReference type="EMBL" id="PUU84127.1"/>
    </source>
</evidence>
<dbReference type="GO" id="GO:0000177">
    <property type="term" value="C:cytoplasmic exosome (RNase complex)"/>
    <property type="evidence" value="ECO:0007669"/>
    <property type="project" value="TreeGrafter"/>
</dbReference>
<dbReference type="GO" id="GO:0003723">
    <property type="term" value="F:RNA binding"/>
    <property type="evidence" value="ECO:0007669"/>
    <property type="project" value="UniProtKB-KW"/>
</dbReference>
<name>A0A2T7A8Q4_TUBBO</name>
<evidence type="ECO:0000256" key="1">
    <source>
        <dbReference type="ARBA" id="ARBA00004123"/>
    </source>
</evidence>
<evidence type="ECO:0000256" key="4">
    <source>
        <dbReference type="ARBA" id="ARBA00022490"/>
    </source>
</evidence>
<comment type="similarity">
    <text evidence="3">Belongs to the RNase PH family.</text>
</comment>